<dbReference type="PANTHER" id="PTHR36350:SF3">
    <property type="entry name" value="TRANSMEMBRANE PROTEIN"/>
    <property type="match status" value="1"/>
</dbReference>
<dbReference type="PANTHER" id="PTHR36350">
    <property type="entry name" value="TRANSMEMBRANE PROTEIN"/>
    <property type="match status" value="1"/>
</dbReference>
<keyword evidence="3" id="KW-1185">Reference proteome</keyword>
<evidence type="ECO:0000313" key="2">
    <source>
        <dbReference type="EMBL" id="KAG6498620.1"/>
    </source>
</evidence>
<dbReference type="EMBL" id="JACMSC010000011">
    <property type="protein sequence ID" value="KAG6498620.1"/>
    <property type="molecule type" value="Genomic_DNA"/>
</dbReference>
<dbReference type="InterPro" id="IPR019734">
    <property type="entry name" value="TPR_rpt"/>
</dbReference>
<gene>
    <name evidence="2" type="ORF">ZIOFF_038340</name>
</gene>
<evidence type="ECO:0008006" key="4">
    <source>
        <dbReference type="Google" id="ProtNLM"/>
    </source>
</evidence>
<dbReference type="OrthoDB" id="2012659at2759"/>
<name>A0A8J5FZ81_ZINOF</name>
<evidence type="ECO:0000256" key="1">
    <source>
        <dbReference type="PROSITE-ProRule" id="PRU00339"/>
    </source>
</evidence>
<proteinExistence type="predicted"/>
<dbReference type="Proteomes" id="UP000734854">
    <property type="component" value="Unassembled WGS sequence"/>
</dbReference>
<accession>A0A8J5FZ81</accession>
<dbReference type="PROSITE" id="PS50005">
    <property type="entry name" value="TPR"/>
    <property type="match status" value="1"/>
</dbReference>
<feature type="repeat" description="TPR" evidence="1">
    <location>
        <begin position="256"/>
        <end position="289"/>
    </location>
</feature>
<evidence type="ECO:0000313" key="3">
    <source>
        <dbReference type="Proteomes" id="UP000734854"/>
    </source>
</evidence>
<dbReference type="SMART" id="SM00028">
    <property type="entry name" value="TPR"/>
    <property type="match status" value="4"/>
</dbReference>
<protein>
    <recommendedName>
        <fullName evidence="4">Chloroplast lumen common family protein</fullName>
    </recommendedName>
</protein>
<organism evidence="2 3">
    <name type="scientific">Zingiber officinale</name>
    <name type="common">Ginger</name>
    <name type="synonym">Amomum zingiber</name>
    <dbReference type="NCBI Taxonomy" id="94328"/>
    <lineage>
        <taxon>Eukaryota</taxon>
        <taxon>Viridiplantae</taxon>
        <taxon>Streptophyta</taxon>
        <taxon>Embryophyta</taxon>
        <taxon>Tracheophyta</taxon>
        <taxon>Spermatophyta</taxon>
        <taxon>Magnoliopsida</taxon>
        <taxon>Liliopsida</taxon>
        <taxon>Zingiberales</taxon>
        <taxon>Zingiberaceae</taxon>
        <taxon>Zingiber</taxon>
    </lineage>
</organism>
<dbReference type="AlphaFoldDB" id="A0A8J5FZ81"/>
<reference evidence="2 3" key="1">
    <citation type="submission" date="2020-08" db="EMBL/GenBank/DDBJ databases">
        <title>Plant Genome Project.</title>
        <authorList>
            <person name="Zhang R.-G."/>
        </authorList>
    </citation>
    <scope>NUCLEOTIDE SEQUENCE [LARGE SCALE GENOMIC DNA]</scope>
    <source>
        <tissue evidence="2">Rhizome</tissue>
    </source>
</reference>
<comment type="caution">
    <text evidence="2">The sequence shown here is derived from an EMBL/GenBank/DDBJ whole genome shotgun (WGS) entry which is preliminary data.</text>
</comment>
<sequence length="356" mass="40457">MATASFPSAILCIGQFHPKMSNLGITARPFVSARISTKAPAYILKPLRFSTRTPASDGLKIWCSRSPHADRFTNKNSSFWRRIVEGAAVVFFGSLLFFGRFTARPVLALDDPQRSNFSASLEEKTGAPEVEDEVEMYAKVLEKNPEDVETLKVVLYGKLKKGKTKEAVHFVERLIDLEPDEVEWQLLQALCYELMGNLGKAKKLFKDLLMERPLLIRALHGLALAMYKSGESNGAFEMLNKALKLAQRENRVTEEQNIKILIAQMHVVKGDLEAASQHFQNLINANPRDFRPYLCQGIVYSLLDKKKEAEEHFEIYRSLVPDELPQRSFIDDVILSAKTESQQFREELKSEYSPQK</sequence>
<keyword evidence="1" id="KW-0802">TPR repeat</keyword>